<keyword evidence="1" id="KW-0472">Membrane</keyword>
<reference evidence="2 3" key="1">
    <citation type="journal article" date="2013" name="ISME J.">
        <title>Metabolic model for the filamentous 'Candidatus Microthrix parvicella' based on genomic and metagenomic analyses.</title>
        <authorList>
            <person name="Jon McIlroy S."/>
            <person name="Kristiansen R."/>
            <person name="Albertsen M."/>
            <person name="Michael Karst S."/>
            <person name="Rossetti S."/>
            <person name="Lund Nielsen J."/>
            <person name="Tandoi V."/>
            <person name="James Seviour R."/>
            <person name="Nielsen P.H."/>
        </authorList>
    </citation>
    <scope>NUCLEOTIDE SEQUENCE [LARGE SCALE GENOMIC DNA]</scope>
    <source>
        <strain evidence="2 3">RN1</strain>
    </source>
</reference>
<organism evidence="2 3">
    <name type="scientific">Candidatus Neomicrothrix parvicella RN1</name>
    <dbReference type="NCBI Taxonomy" id="1229780"/>
    <lineage>
        <taxon>Bacteria</taxon>
        <taxon>Bacillati</taxon>
        <taxon>Actinomycetota</taxon>
        <taxon>Acidimicrobiia</taxon>
        <taxon>Acidimicrobiales</taxon>
        <taxon>Microthrixaceae</taxon>
        <taxon>Candidatus Neomicrothrix</taxon>
    </lineage>
</organism>
<keyword evidence="3" id="KW-1185">Reference proteome</keyword>
<dbReference type="AlphaFoldDB" id="R4Z2J4"/>
<gene>
    <name evidence="2" type="ORF">BN381_250004</name>
</gene>
<dbReference type="STRING" id="1229780.BN381_250004"/>
<evidence type="ECO:0000256" key="1">
    <source>
        <dbReference type="SAM" id="Phobius"/>
    </source>
</evidence>
<feature type="transmembrane region" description="Helical" evidence="1">
    <location>
        <begin position="72"/>
        <end position="93"/>
    </location>
</feature>
<protein>
    <submittedName>
        <fullName evidence="2">Uncharacterized protein</fullName>
    </submittedName>
</protein>
<dbReference type="eggNOG" id="ENOG502ZMZ9">
    <property type="taxonomic scope" value="Bacteria"/>
</dbReference>
<name>R4Z2J4_9ACTN</name>
<comment type="caution">
    <text evidence="2">The sequence shown here is derived from an EMBL/GenBank/DDBJ whole genome shotgun (WGS) entry which is preliminary data.</text>
</comment>
<dbReference type="Proteomes" id="UP000018291">
    <property type="component" value="Unassembled WGS sequence"/>
</dbReference>
<dbReference type="EMBL" id="CANL01000018">
    <property type="protein sequence ID" value="CCM63511.1"/>
    <property type="molecule type" value="Genomic_DNA"/>
</dbReference>
<evidence type="ECO:0000313" key="2">
    <source>
        <dbReference type="EMBL" id="CCM63511.1"/>
    </source>
</evidence>
<dbReference type="HOGENOM" id="CLU_1425340_0_0_11"/>
<evidence type="ECO:0000313" key="3">
    <source>
        <dbReference type="Proteomes" id="UP000018291"/>
    </source>
</evidence>
<proteinExistence type="predicted"/>
<feature type="transmembrane region" description="Helical" evidence="1">
    <location>
        <begin position="33"/>
        <end position="51"/>
    </location>
</feature>
<accession>R4Z2J4</accession>
<sequence length="200" mass="21670">MVSIPGLGDTSGRAESMLGRRLRPWWGVSPGSLIARGVVGAIVFGVIISGAHQVRAGELDLAATGLEDSRELIDLVALGVGGAALLGVLYKIVQIAVGAFDLFVRRSVEGRLVQAQERRTGDFLPGIVQMVWFRSRDSSGMNRSVRRRTRYEVVLSTPHGPKSWNVNSRHFAELRGRPGGSVRLRVSPLLGYVSRAEALE</sequence>
<keyword evidence="1" id="KW-0812">Transmembrane</keyword>
<keyword evidence="1" id="KW-1133">Transmembrane helix</keyword>